<sequence>MNCCSLVSLKLENGWTDLANLILVLYYSWKSREGLKVEKKQNTSSLEHLYNDFDQWISDYNDIHNIQSALQKHRQKENTQFTTTVENKRLQIILNNDIALILYRTKNRNHINTDGLFNGRSSRNGLSDFRLKYINSKLWCYVFF</sequence>
<reference evidence="2" key="1">
    <citation type="journal article" date="2008" name="Insect Biochem. Mol. Biol.">
        <title>The genome of a lepidopteran model insect, the silkworm Bombyx mori.</title>
        <authorList>
            <consortium name="International Silkworm Genome Consortium"/>
        </authorList>
    </citation>
    <scope>NUCLEOTIDE SEQUENCE [LARGE SCALE GENOMIC DNA]</scope>
    <source>
        <strain evidence="2">p50T</strain>
    </source>
</reference>
<dbReference type="EnsemblMetazoa" id="XM_038019880.1">
    <property type="protein sequence ID" value="XP_037875808.1"/>
    <property type="gene ID" value="LOC101736660"/>
</dbReference>
<accession>A0A8R2RAQ2</accession>
<keyword evidence="2" id="KW-1185">Reference proteome</keyword>
<evidence type="ECO:0000313" key="2">
    <source>
        <dbReference type="Proteomes" id="UP000005204"/>
    </source>
</evidence>
<proteinExistence type="predicted"/>
<organism evidence="1 2">
    <name type="scientific">Bombyx mori</name>
    <name type="common">Silk moth</name>
    <dbReference type="NCBI Taxonomy" id="7091"/>
    <lineage>
        <taxon>Eukaryota</taxon>
        <taxon>Metazoa</taxon>
        <taxon>Ecdysozoa</taxon>
        <taxon>Arthropoda</taxon>
        <taxon>Hexapoda</taxon>
        <taxon>Insecta</taxon>
        <taxon>Pterygota</taxon>
        <taxon>Neoptera</taxon>
        <taxon>Endopterygota</taxon>
        <taxon>Lepidoptera</taxon>
        <taxon>Glossata</taxon>
        <taxon>Ditrysia</taxon>
        <taxon>Bombycoidea</taxon>
        <taxon>Bombycidae</taxon>
        <taxon>Bombycinae</taxon>
        <taxon>Bombyx</taxon>
    </lineage>
</organism>
<name>A0A8R2RAQ2_BOMMO</name>
<reference evidence="1" key="2">
    <citation type="submission" date="2022-06" db="UniProtKB">
        <authorList>
            <consortium name="EnsemblMetazoa"/>
        </authorList>
    </citation>
    <scope>IDENTIFICATION</scope>
    <source>
        <strain evidence="1">p50T (Dazao)</strain>
    </source>
</reference>
<dbReference type="Proteomes" id="UP000005204">
    <property type="component" value="Unassembled WGS sequence"/>
</dbReference>
<evidence type="ECO:0000313" key="1">
    <source>
        <dbReference type="EnsemblMetazoa" id="XP_037875808.1"/>
    </source>
</evidence>
<dbReference type="AlphaFoldDB" id="A0A8R2RAQ2"/>
<protein>
    <submittedName>
        <fullName evidence="1">Uncharacterized protein</fullName>
    </submittedName>
</protein>